<feature type="binding site" evidence="6">
    <location>
        <position position="188"/>
    </location>
    <ligand>
        <name>Mg(2+)</name>
        <dbReference type="ChEBI" id="CHEBI:18420"/>
    </ligand>
</feature>
<keyword evidence="5 6" id="KW-0120">Carbon dioxide fixation</keyword>
<keyword evidence="1 6" id="KW-0479">Metal-binding</keyword>
<feature type="binding site" evidence="6">
    <location>
        <begin position="382"/>
        <end position="385"/>
    </location>
    <ligand>
        <name>substrate</name>
    </ligand>
</feature>
<comment type="cofactor">
    <cofactor evidence="6">
        <name>Mg(2+)</name>
        <dbReference type="ChEBI" id="CHEBI:18420"/>
    </cofactor>
    <text evidence="6">Binds 1 Mg(2+) ion per subunit.</text>
</comment>
<dbReference type="Gene3D" id="3.20.20.110">
    <property type="entry name" value="Ribulose bisphosphate carboxylase, large subunit, C-terminal domain"/>
    <property type="match status" value="1"/>
</dbReference>
<keyword evidence="3 6" id="KW-0560">Oxidoreductase</keyword>
<dbReference type="HAMAP" id="MF_01133">
    <property type="entry name" value="RuBisCO_L_type3"/>
    <property type="match status" value="1"/>
</dbReference>
<dbReference type="GO" id="GO:0016984">
    <property type="term" value="F:ribulose-bisphosphate carboxylase activity"/>
    <property type="evidence" value="ECO:0007669"/>
    <property type="project" value="UniProtKB-UniRule"/>
</dbReference>
<feature type="binding site" evidence="6">
    <location>
        <begin position="360"/>
        <end position="362"/>
    </location>
    <ligand>
        <name>substrate</name>
    </ligand>
</feature>
<evidence type="ECO:0000256" key="1">
    <source>
        <dbReference type="ARBA" id="ARBA00022723"/>
    </source>
</evidence>
<comment type="similarity">
    <text evidence="6">Belongs to the RuBisCO large chain family. Type III subfamily.</text>
</comment>
<sequence>MKNVKKRVGEYEGYIDLNYKKTKNDLVCEFFVEPAKGITFESAAQRATSESSIGTWTDIGTMTPSLFKKIAPKIFYLNKKTGIYKVAYHKDLFEELNVPQIMSAIAGNLFGMSDVKNIKLMDIDFPDCYMKHYKGPRYGVHGVRKMLGVKDRPLIGTIVKPKVGLNEVQHATVAYESWLGGCDVVKDDENLTSQPFNNFDKRIKETLKLKRRAEKQTGEKKAYLANVTAPYPEMIRRAKEVIKHGGEFAMVDVLTVGWSGVQALLDMDLKLIWHGHRAMHAAFTRDPKHGISMLVVAKLCRLIGIDQLHIGGIVGKMYEGKKEVTMVGEEIEQQIISEDIARHRLQEDWHDLKPMFAVCSGGLDPTKISPLVHAMGRDIIIQAGGGIHGHPGGTYAGAKAMRQALEAEMLGITAKEYAKTHSELALAIKKWKNVKR</sequence>
<evidence type="ECO:0000313" key="10">
    <source>
        <dbReference type="Proteomes" id="UP000722459"/>
    </source>
</evidence>
<name>A0A8T5GGK9_9ARCH</name>
<dbReference type="EC" id="4.1.1.39" evidence="6"/>
<feature type="domain" description="Ribulose bisphosphate carboxylase large subunit ferrodoxin-like N-terminal" evidence="8">
    <location>
        <begin position="14"/>
        <end position="129"/>
    </location>
</feature>
<evidence type="ECO:0000256" key="5">
    <source>
        <dbReference type="ARBA" id="ARBA00023300"/>
    </source>
</evidence>
<feature type="binding site" evidence="6">
    <location>
        <position position="162"/>
    </location>
    <ligand>
        <name>substrate</name>
    </ligand>
</feature>
<comment type="catalytic activity">
    <reaction evidence="6">
        <text>2 (2R)-3-phosphoglycerate + 2 H(+) = D-ribulose 1,5-bisphosphate + CO2 + H2O</text>
        <dbReference type="Rhea" id="RHEA:23124"/>
        <dbReference type="ChEBI" id="CHEBI:15377"/>
        <dbReference type="ChEBI" id="CHEBI:15378"/>
        <dbReference type="ChEBI" id="CHEBI:16526"/>
        <dbReference type="ChEBI" id="CHEBI:57870"/>
        <dbReference type="ChEBI" id="CHEBI:58272"/>
        <dbReference type="EC" id="4.1.1.39"/>
    </reaction>
</comment>
<dbReference type="PANTHER" id="PTHR42704:SF17">
    <property type="entry name" value="RIBULOSE BISPHOSPHATE CARBOXYLASE LARGE CHAIN"/>
    <property type="match status" value="1"/>
</dbReference>
<dbReference type="InterPro" id="IPR033966">
    <property type="entry name" value="RuBisCO"/>
</dbReference>
<dbReference type="Gene3D" id="3.30.70.150">
    <property type="entry name" value="RuBisCO large subunit, N-terminal domain"/>
    <property type="match status" value="1"/>
</dbReference>
<dbReference type="GO" id="GO:0006196">
    <property type="term" value="P:AMP catabolic process"/>
    <property type="evidence" value="ECO:0007669"/>
    <property type="project" value="UniProtKB-UniRule"/>
</dbReference>
<dbReference type="PANTHER" id="PTHR42704">
    <property type="entry name" value="RIBULOSE BISPHOSPHATE CARBOXYLASE"/>
    <property type="match status" value="1"/>
</dbReference>
<dbReference type="GO" id="GO:0015977">
    <property type="term" value="P:carbon fixation"/>
    <property type="evidence" value="ECO:0007669"/>
    <property type="project" value="UniProtKB-KW"/>
</dbReference>
<reference evidence="9" key="1">
    <citation type="journal article" date="2021" name="ISME J.">
        <title>Mercury methylation by metabolically versatile and cosmopolitan marine bacteria.</title>
        <authorList>
            <person name="Lin H."/>
            <person name="Ascher D.B."/>
            <person name="Myung Y."/>
            <person name="Lamborg C.H."/>
            <person name="Hallam S.J."/>
            <person name="Gionfriddo C.M."/>
            <person name="Holt K.E."/>
            <person name="Moreau J.W."/>
        </authorList>
    </citation>
    <scope>NUCLEOTIDE SEQUENCE</scope>
    <source>
        <strain evidence="9">SI075_bin30</strain>
    </source>
</reference>
<dbReference type="SUPFAM" id="SSF51649">
    <property type="entry name" value="RuBisCo, C-terminal domain"/>
    <property type="match status" value="1"/>
</dbReference>
<keyword evidence="2 6" id="KW-0460">Magnesium</keyword>
<dbReference type="InterPro" id="IPR017443">
    <property type="entry name" value="RuBisCO_lsu_fd_N"/>
</dbReference>
<feature type="binding site" evidence="6">
    <location>
        <position position="309"/>
    </location>
    <ligand>
        <name>substrate</name>
    </ligand>
</feature>
<feature type="site" description="Transition state stabilizer" evidence="6">
    <location>
        <position position="316"/>
    </location>
</feature>
<evidence type="ECO:0000256" key="4">
    <source>
        <dbReference type="ARBA" id="ARBA00023239"/>
    </source>
</evidence>
<evidence type="ECO:0000259" key="7">
    <source>
        <dbReference type="Pfam" id="PF00016"/>
    </source>
</evidence>
<feature type="binding site" evidence="6">
    <location>
        <position position="189"/>
    </location>
    <ligand>
        <name>Mg(2+)</name>
        <dbReference type="ChEBI" id="CHEBI:18420"/>
    </ligand>
</feature>
<comment type="function">
    <text evidence="6">Catalyzes the addition of molecular CO(2) and H(2)O to ribulose 1,5-bisphosphate (RuBP), generating two molecules of 3-phosphoglycerate (3-PGA). Functions in an archaeal AMP degradation pathway, together with AMP phosphorylase and R15P isomerase.</text>
</comment>
<dbReference type="SUPFAM" id="SSF54966">
    <property type="entry name" value="RuBisCO, large subunit, small (N-terminal) domain"/>
    <property type="match status" value="1"/>
</dbReference>
<gene>
    <name evidence="6 9" type="primary">rbcL</name>
    <name evidence="9" type="ORF">HON47_05225</name>
</gene>
<feature type="domain" description="Ribulose bisphosphate carboxylase large subunit C-terminal" evidence="7">
    <location>
        <begin position="140"/>
        <end position="431"/>
    </location>
</feature>
<feature type="binding site" evidence="6">
    <location>
        <position position="277"/>
    </location>
    <ligand>
        <name>substrate</name>
    </ligand>
</feature>
<protein>
    <recommendedName>
        <fullName evidence="6">Ribulose bisphosphate carboxylase</fullName>
        <shortName evidence="6">RuBisCO</shortName>
        <ecNumber evidence="6">4.1.1.39</ecNumber>
    </recommendedName>
</protein>
<comment type="subunit">
    <text evidence="6">Homodimer or homodecamer. In contrast to form I RuBisCO, the form III RuBisCO is composed solely of large subunits.</text>
</comment>
<dbReference type="SFLD" id="SFLDG00301">
    <property type="entry name" value="RuBisCO-like_proteins"/>
    <property type="match status" value="1"/>
</dbReference>
<dbReference type="InterPro" id="IPR000685">
    <property type="entry name" value="RuBisCO_lsu_C"/>
</dbReference>
<dbReference type="Pfam" id="PF02788">
    <property type="entry name" value="RuBisCO_large_N"/>
    <property type="match status" value="1"/>
</dbReference>
<dbReference type="NCBIfam" id="NF003252">
    <property type="entry name" value="PRK04208.1"/>
    <property type="match status" value="1"/>
</dbReference>
<feature type="active site" description="Proton acceptor" evidence="6">
    <location>
        <position position="276"/>
    </location>
</feature>
<evidence type="ECO:0000259" key="8">
    <source>
        <dbReference type="Pfam" id="PF02788"/>
    </source>
</evidence>
<dbReference type="InterPro" id="IPR036376">
    <property type="entry name" value="RuBisCO_lsu_C_sf"/>
</dbReference>
<comment type="catalytic activity">
    <reaction evidence="6">
        <text>D-ribulose 1,5-bisphosphate + O2 = 2-phosphoglycolate + (2R)-3-phosphoglycerate + 2 H(+)</text>
        <dbReference type="Rhea" id="RHEA:36631"/>
        <dbReference type="ChEBI" id="CHEBI:15378"/>
        <dbReference type="ChEBI" id="CHEBI:15379"/>
        <dbReference type="ChEBI" id="CHEBI:57870"/>
        <dbReference type="ChEBI" id="CHEBI:58033"/>
        <dbReference type="ChEBI" id="CHEBI:58272"/>
    </reaction>
</comment>
<dbReference type="EMBL" id="JABJNZ010000064">
    <property type="protein sequence ID" value="MBT4870950.1"/>
    <property type="molecule type" value="Genomic_DNA"/>
</dbReference>
<keyword evidence="4 6" id="KW-0456">Lyase</keyword>
<evidence type="ECO:0000256" key="3">
    <source>
        <dbReference type="ARBA" id="ARBA00023002"/>
    </source>
</evidence>
<dbReference type="NCBIfam" id="TIGR03326">
    <property type="entry name" value="rubisco_III"/>
    <property type="match status" value="1"/>
</dbReference>
<evidence type="ECO:0000256" key="2">
    <source>
        <dbReference type="ARBA" id="ARBA00022842"/>
    </source>
</evidence>
<feature type="modified residue" description="N6-carboxylysine" evidence="6">
    <location>
        <position position="186"/>
    </location>
</feature>
<dbReference type="InterPro" id="IPR036422">
    <property type="entry name" value="RuBisCO_lsu_N_sf"/>
</dbReference>
<dbReference type="InterPro" id="IPR017712">
    <property type="entry name" value="RuBisCO_III"/>
</dbReference>
<dbReference type="AlphaFoldDB" id="A0A8T5GGK9"/>
<evidence type="ECO:0000313" key="9">
    <source>
        <dbReference type="EMBL" id="MBT4870950.1"/>
    </source>
</evidence>
<dbReference type="Proteomes" id="UP000722459">
    <property type="component" value="Unassembled WGS sequence"/>
</dbReference>
<dbReference type="GO" id="GO:0000287">
    <property type="term" value="F:magnesium ion binding"/>
    <property type="evidence" value="ECO:0007669"/>
    <property type="project" value="UniProtKB-UniRule"/>
</dbReference>
<proteinExistence type="inferred from homology"/>
<comment type="miscellaneous">
    <text evidence="6">Because the Archaea possessing a type III RuBisCO are all anaerobic, it is most likely that only the carboxylase activity of RuBisCO, and not the competitive oxygenase activity (by which RuBP reacts with O(2) to form one molecule of 3-phosphoglycerate and one molecule of 2-phosphoglycolate), is biologically relevant in these strains.</text>
</comment>
<dbReference type="SFLD" id="SFLDS00014">
    <property type="entry name" value="RuBisCO"/>
    <property type="match status" value="1"/>
</dbReference>
<dbReference type="GO" id="GO:0016491">
    <property type="term" value="F:oxidoreductase activity"/>
    <property type="evidence" value="ECO:0007669"/>
    <property type="project" value="UniProtKB-KW"/>
</dbReference>
<comment type="caution">
    <text evidence="9">The sequence shown here is derived from an EMBL/GenBank/DDBJ whole genome shotgun (WGS) entry which is preliminary data.</text>
</comment>
<feature type="active site" description="Proton acceptor" evidence="6">
    <location>
        <position position="160"/>
    </location>
</feature>
<organism evidence="9 10">
    <name type="scientific">Candidatus Iainarchaeum sp</name>
    <dbReference type="NCBI Taxonomy" id="3101447"/>
    <lineage>
        <taxon>Archaea</taxon>
        <taxon>Candidatus Iainarchaeota</taxon>
        <taxon>Candidatus Iainarchaeia</taxon>
        <taxon>Candidatus Iainarchaeales</taxon>
        <taxon>Candidatus Iainarchaeaceae</taxon>
        <taxon>Candidatus Iainarchaeum</taxon>
    </lineage>
</organism>
<accession>A0A8T5GGK9</accession>
<feature type="binding site" description="via carbamate group" evidence="6">
    <location>
        <position position="186"/>
    </location>
    <ligand>
        <name>Mg(2+)</name>
        <dbReference type="ChEBI" id="CHEBI:18420"/>
    </ligand>
</feature>
<dbReference type="Pfam" id="PF00016">
    <property type="entry name" value="RuBisCO_large"/>
    <property type="match status" value="1"/>
</dbReference>
<evidence type="ECO:0000256" key="6">
    <source>
        <dbReference type="HAMAP-Rule" id="MF_01133"/>
    </source>
</evidence>